<sequence length="292" mass="34462">MKDYRKYRFRKLETIYQTNNVFVGNDNFYHYLYKIYNKVNNKIYIGIHSTKNINDNYSGSGLALNKAYEKYGDNNFIKYILQFFNDRTELLSKESELVTEDFIKDNNNYNLCLGGNAPLNNHVVVIDPKTNEIFICSKDDERYINGEVEHINAGERNNRYGKHHTEEYKQHMRNIMKGKLSGENSPYYGIKRSEDICEKIKNSKKGKICIHKDNKNKYIDPNELDQYLIQGYIKGPSQKSIDNSLKAKQGKQYKTTNGMHWYTNGVDNVLINDNKIEFYKNIGYYKGRNNYR</sequence>
<protein>
    <submittedName>
        <fullName evidence="5">Homing endonuclease</fullName>
    </submittedName>
</protein>
<keyword evidence="5" id="KW-0540">Nuclease</keyword>
<evidence type="ECO:0000259" key="4">
    <source>
        <dbReference type="PROSITE" id="PS50164"/>
    </source>
</evidence>
<comment type="cofactor">
    <cofactor evidence="1">
        <name>Mg(2+)</name>
        <dbReference type="ChEBI" id="CHEBI:18420"/>
    </cofactor>
</comment>
<evidence type="ECO:0000256" key="1">
    <source>
        <dbReference type="ARBA" id="ARBA00001946"/>
    </source>
</evidence>
<organism evidence="5 6">
    <name type="scientific">phage Lak_Megaphage_RVC_AP3_GC26</name>
    <dbReference type="NCBI Taxonomy" id="3109225"/>
    <lineage>
        <taxon>Viruses</taxon>
        <taxon>Duplodnaviria</taxon>
        <taxon>Heunggongvirae</taxon>
        <taxon>Uroviricota</taxon>
        <taxon>Caudoviricetes</taxon>
        <taxon>Caudoviricetes code 15 clade</taxon>
    </lineage>
</organism>
<keyword evidence="6" id="KW-1185">Reference proteome</keyword>
<evidence type="ECO:0000313" key="5">
    <source>
        <dbReference type="EMBL" id="WQJ51097.1"/>
    </source>
</evidence>
<dbReference type="PROSITE" id="PS50164">
    <property type="entry name" value="GIY_YIG"/>
    <property type="match status" value="1"/>
</dbReference>
<reference evidence="5 6" key="1">
    <citation type="submission" date="2023-11" db="EMBL/GenBank/DDBJ databases">
        <authorList>
            <person name="Cook R."/>
            <person name="Crisci M."/>
            <person name="Pye H."/>
            <person name="Adriaenssens E."/>
            <person name="Santini J."/>
        </authorList>
    </citation>
    <scope>NUCLEOTIDE SEQUENCE [LARGE SCALE GENOMIC DNA]</scope>
    <source>
        <strain evidence="5">Lak_Megaphage_RVC_AP3_GC26</strain>
    </source>
</reference>
<dbReference type="Proteomes" id="UP001348805">
    <property type="component" value="Segment"/>
</dbReference>
<dbReference type="SUPFAM" id="SSF82771">
    <property type="entry name" value="GIY-YIG endonuclease"/>
    <property type="match status" value="1"/>
</dbReference>
<keyword evidence="3" id="KW-0460">Magnesium</keyword>
<dbReference type="InterPro" id="IPR003611">
    <property type="entry name" value="NUMOD3"/>
</dbReference>
<dbReference type="SMART" id="SM00496">
    <property type="entry name" value="IENR2"/>
    <property type="match status" value="2"/>
</dbReference>
<dbReference type="InterPro" id="IPR035901">
    <property type="entry name" value="GIY-YIG_endonuc_sf"/>
</dbReference>
<keyword evidence="5" id="KW-0255">Endonuclease</keyword>
<keyword evidence="5" id="KW-0378">Hydrolase</keyword>
<evidence type="ECO:0000256" key="3">
    <source>
        <dbReference type="ARBA" id="ARBA00022842"/>
    </source>
</evidence>
<dbReference type="Pfam" id="PF07460">
    <property type="entry name" value="NUMOD3"/>
    <property type="match status" value="1"/>
</dbReference>
<evidence type="ECO:0000313" key="6">
    <source>
        <dbReference type="Proteomes" id="UP001348805"/>
    </source>
</evidence>
<name>A0ABZ0Z0H9_9CAUD</name>
<dbReference type="Pfam" id="PF01541">
    <property type="entry name" value="GIY-YIG"/>
    <property type="match status" value="1"/>
</dbReference>
<dbReference type="InterPro" id="IPR000305">
    <property type="entry name" value="GIY-YIG_endonuc"/>
</dbReference>
<accession>A0ABZ0Z0H9</accession>
<comment type="similarity">
    <text evidence="2">To endonucleases of group I introns of fungi and phage.</text>
</comment>
<dbReference type="GO" id="GO:0004519">
    <property type="term" value="F:endonuclease activity"/>
    <property type="evidence" value="ECO:0007669"/>
    <property type="project" value="UniProtKB-KW"/>
</dbReference>
<dbReference type="SMART" id="SM00465">
    <property type="entry name" value="GIYc"/>
    <property type="match status" value="1"/>
</dbReference>
<proteinExistence type="predicted"/>
<evidence type="ECO:0000256" key="2">
    <source>
        <dbReference type="ARBA" id="ARBA00010045"/>
    </source>
</evidence>
<dbReference type="EMBL" id="OR769219">
    <property type="protein sequence ID" value="WQJ51097.1"/>
    <property type="molecule type" value="Genomic_DNA"/>
</dbReference>
<feature type="domain" description="GIY-YIG" evidence="4">
    <location>
        <begin position="28"/>
        <end position="111"/>
    </location>
</feature>